<evidence type="ECO:0000256" key="6">
    <source>
        <dbReference type="ARBA" id="ARBA00022741"/>
    </source>
</evidence>
<dbReference type="Gene3D" id="1.10.287.2620">
    <property type="match status" value="1"/>
</dbReference>
<evidence type="ECO:0000256" key="8">
    <source>
        <dbReference type="ARBA" id="ARBA00023017"/>
    </source>
</evidence>
<dbReference type="InterPro" id="IPR043157">
    <property type="entry name" value="Dynein_AAA1S"/>
</dbReference>
<evidence type="ECO:0000313" key="19">
    <source>
        <dbReference type="Proteomes" id="UP001381693"/>
    </source>
</evidence>
<evidence type="ECO:0000256" key="12">
    <source>
        <dbReference type="ARBA" id="ARBA00023212"/>
    </source>
</evidence>
<dbReference type="Gene3D" id="1.10.8.710">
    <property type="match status" value="1"/>
</dbReference>
<dbReference type="PANTHER" id="PTHR45703:SF8">
    <property type="entry name" value="DYNEINS HEAVY CHAIN"/>
    <property type="match status" value="1"/>
</dbReference>
<evidence type="ECO:0000256" key="11">
    <source>
        <dbReference type="ARBA" id="ARBA00023175"/>
    </source>
</evidence>
<sequence length="1720" mass="198403">MLERPIIMAEYTNCLPHLLALLKHEVETAKELFEQWENGKILGETNGEDDELDVSDNEDANFLSALGGSADAGEGKLGDTTEGEETVGIENKECFPPHRYFPPIVAKLKGLREVKNRVAGNIKTFSELKHPVVTSEEGVSLQKQWQEVQTGLESSMKAVIEEWRALASADYTHSLSQPLLLRKDDLTLAVNFSMEVMRVLEELRYVWVVGDDIKDGADLASHRNTFKKYISNLQLVTDWYNHIRTHTNEVEISLIKKEMNEIDENIKKAETELTWNSNGVWEYIEVLRDTVHNLERRVQKVQENVRRLDDILDTWVQKPIYQRKDGKKETLLSLDDKADRLKKVNMKMEKDGEQIKGMVQENKTLLKVCDESPHWDKYLLFLDHMIAKGLVDAMCCSLFYLLDNCEPRANQFPLLEARLDLKEPHLILHPSPEELRQLAQTLINDILNTCNLIPRLATDSHSSYLANVEKDEELNSLREALMERFDSAAIQMTEHRDQFLVHQSLWRDCRQDVLERFLYADENGGKEPTLTQFKQQIDKYENLYNELEGIDTMKIFDYWFRLDMRPFKHGLLENTKKWSNLFKQHLLSKVVESLTELDNFIKKTEIGVAQDLGNGDYDTLVSIMGYLVAVRDRTFATDAMFEPLKATIALVKQYGDDLPETMHLKLQELPEQWESLKKQCDLMRQHVAPLKANEVSGIKKKCLKFETRQTIYREKFKKYSFFNFDCELPYWRIERVDGRMKQLETEMNRLQESAILFEVNIPDFKHMKMSRKELRMLKQLWDHISLVRCCVENWKTTPWREVDVENMDIECKKFAKDIRGLDKEMRIWDAYVNLDSTVKNMLTSLRAVAELQNPSLRERHWGQLLVATKSAATPEATQTFVKNYVENPETTLADLLELNLHTYEDEVKNIVDRAVKEMCMEKIIKELEVTWSTLEFLIDTHPRTGVSLIRTSEEMIETLEENQVQLQNLMTSKYIEHFLGEVSAWQNKLAIADQVITLWFEVQRTWSHLESIFIGSDDIRRQLPEDSARFDQIDIDFKQLVGEVVAHPHVLESTNKEGLFTRLEALQAQLTLCEKTLAEYLETKRLAFPRFYFVSTADLLDILSNGNQPIKVTRHLTKLFDSMANLKFAEEDENKATTALGMTAKDGEYVEFSNATNCTGPVEKWLMSILVIMRTTVRDRMTDAVVAYEDRPRDQWVGDYPAQKSNKQEYSSLIVTNLRSAFQVALCGTQIYWTVDVNAAFARLEEGYENALRDYYRKQVQQLNALISLLLGELTKQQRQKIMTICTIDVHARDVVARLISGRVESAAEFAWQSQLRHRWDEEKADCFVDICDARMKYDHEYLGNTPRLVITPLTDRCYITLTQSLHLVMGGAPSGPAGTGKTETTKDLGRALGMMVYVFNCSEQMDYRSCGNIYKGLAQTGAWGCFDEFNRISVEVLSVVAVQVKSVQDAIRNRKKNFDFMGEPIRLTPTVGIFITMNPGYAGRTELPENLKVLFRPCAMVVPDLELICEIMLVAEGFIEAKVLARKFITLYRLCRELLSKQSHYDWGLRAIKSLLVVAGSLKREDPELPEDQVLMRALRDYNIPKIVTDDVPVFMGLIGDLFPALDVPRKKDLDFEKAVKEAAVDLKLQPEDSFILKVVQLKELLVVRHSVFIIGQAGTGKTQVLRTLFRTLVNMKLKPICFDLNPKAVTTDELFGYINPATREWKDGREIMLSIVEK</sequence>
<evidence type="ECO:0008006" key="20">
    <source>
        <dbReference type="Google" id="ProtNLM"/>
    </source>
</evidence>
<evidence type="ECO:0000259" key="16">
    <source>
        <dbReference type="Pfam" id="PF08393"/>
    </source>
</evidence>
<keyword evidence="4" id="KW-0493">Microtubule</keyword>
<comment type="similarity">
    <text evidence="2">Belongs to the dynein heavy chain family.</text>
</comment>
<dbReference type="InterPro" id="IPR042222">
    <property type="entry name" value="Dynein_2_N"/>
</dbReference>
<dbReference type="FunFam" id="3.20.180.20:FF:000001">
    <property type="entry name" value="Dynein axonemal heavy chain 5"/>
    <property type="match status" value="1"/>
</dbReference>
<dbReference type="FunFam" id="3.40.50.300:FF:000219">
    <property type="entry name" value="Dynein axonemal heavy chain 17"/>
    <property type="match status" value="1"/>
</dbReference>
<gene>
    <name evidence="18" type="ORF">SK128_011277</name>
</gene>
<dbReference type="FunFam" id="1.20.140.100:FF:000001">
    <property type="entry name" value="dynein heavy chain 17, axonemal"/>
    <property type="match status" value="1"/>
</dbReference>
<keyword evidence="7" id="KW-0067">ATP-binding</keyword>
<dbReference type="GO" id="GO:0045505">
    <property type="term" value="F:dynein intermediate chain binding"/>
    <property type="evidence" value="ECO:0007669"/>
    <property type="project" value="InterPro"/>
</dbReference>
<evidence type="ECO:0000256" key="5">
    <source>
        <dbReference type="ARBA" id="ARBA00022737"/>
    </source>
</evidence>
<evidence type="ECO:0000256" key="7">
    <source>
        <dbReference type="ARBA" id="ARBA00022840"/>
    </source>
</evidence>
<dbReference type="GO" id="GO:0005524">
    <property type="term" value="F:ATP binding"/>
    <property type="evidence" value="ECO:0007669"/>
    <property type="project" value="UniProtKB-KW"/>
</dbReference>
<evidence type="ECO:0000256" key="10">
    <source>
        <dbReference type="ARBA" id="ARBA00023069"/>
    </source>
</evidence>
<feature type="coiled-coil region" evidence="14">
    <location>
        <begin position="252"/>
        <end position="351"/>
    </location>
</feature>
<evidence type="ECO:0000259" key="17">
    <source>
        <dbReference type="Pfam" id="PF12774"/>
    </source>
</evidence>
<evidence type="ECO:0000256" key="13">
    <source>
        <dbReference type="ARBA" id="ARBA00023273"/>
    </source>
</evidence>
<keyword evidence="19" id="KW-1185">Reference proteome</keyword>
<evidence type="ECO:0000259" key="15">
    <source>
        <dbReference type="Pfam" id="PF08385"/>
    </source>
</evidence>
<dbReference type="Gene3D" id="1.20.140.100">
    <property type="entry name" value="Dynein heavy chain, N-terminal domain 2"/>
    <property type="match status" value="1"/>
</dbReference>
<feature type="coiled-coil region" evidence="14">
    <location>
        <begin position="733"/>
        <end position="760"/>
    </location>
</feature>
<dbReference type="InterPro" id="IPR026983">
    <property type="entry name" value="DHC"/>
</dbReference>
<evidence type="ECO:0000256" key="14">
    <source>
        <dbReference type="SAM" id="Coils"/>
    </source>
</evidence>
<feature type="domain" description="Dynein heavy chain hydrolytic ATP-binding dynein motor region" evidence="17">
    <location>
        <begin position="1338"/>
        <end position="1664"/>
    </location>
</feature>
<keyword evidence="13" id="KW-0966">Cell projection</keyword>
<keyword evidence="8" id="KW-0243">Dynein</keyword>
<comment type="caution">
    <text evidence="18">The sequence shown here is derived from an EMBL/GenBank/DDBJ whole genome shotgun (WGS) entry which is preliminary data.</text>
</comment>
<keyword evidence="12" id="KW-0206">Cytoskeleton</keyword>
<reference evidence="18 19" key="1">
    <citation type="submission" date="2023-11" db="EMBL/GenBank/DDBJ databases">
        <title>Halocaridina rubra genome assembly.</title>
        <authorList>
            <person name="Smith C."/>
        </authorList>
    </citation>
    <scope>NUCLEOTIDE SEQUENCE [LARGE SCALE GENOMIC DNA]</scope>
    <source>
        <strain evidence="18">EP-1</strain>
        <tissue evidence="18">Whole</tissue>
    </source>
</reference>
<evidence type="ECO:0000256" key="3">
    <source>
        <dbReference type="ARBA" id="ARBA00022490"/>
    </source>
</evidence>
<name>A0AAN8WJ27_HALRR</name>
<dbReference type="GO" id="GO:0005930">
    <property type="term" value="C:axoneme"/>
    <property type="evidence" value="ECO:0007669"/>
    <property type="project" value="UniProtKB-SubCell"/>
</dbReference>
<dbReference type="FunFam" id="1.10.287.2620:FF:000002">
    <property type="entry name" value="Dynein heavy chain 2, axonemal"/>
    <property type="match status" value="1"/>
</dbReference>
<dbReference type="SUPFAM" id="SSF52540">
    <property type="entry name" value="P-loop containing nucleoside triphosphate hydrolases"/>
    <property type="match status" value="2"/>
</dbReference>
<dbReference type="InterPro" id="IPR035699">
    <property type="entry name" value="AAA_6"/>
</dbReference>
<keyword evidence="11" id="KW-0505">Motor protein</keyword>
<dbReference type="GO" id="GO:0051959">
    <property type="term" value="F:dynein light intermediate chain binding"/>
    <property type="evidence" value="ECO:0007669"/>
    <property type="project" value="InterPro"/>
</dbReference>
<dbReference type="Pfam" id="PF08393">
    <property type="entry name" value="DHC_N2"/>
    <property type="match status" value="1"/>
</dbReference>
<evidence type="ECO:0000256" key="4">
    <source>
        <dbReference type="ARBA" id="ARBA00022701"/>
    </source>
</evidence>
<dbReference type="Pfam" id="PF08385">
    <property type="entry name" value="DHC_N1"/>
    <property type="match status" value="1"/>
</dbReference>
<feature type="domain" description="Dynein heavy chain tail" evidence="15">
    <location>
        <begin position="93"/>
        <end position="283"/>
    </location>
</feature>
<accession>A0AAN8WJ27</accession>
<dbReference type="Gene3D" id="3.40.50.300">
    <property type="entry name" value="P-loop containing nucleotide triphosphate hydrolases"/>
    <property type="match status" value="2"/>
</dbReference>
<dbReference type="InterPro" id="IPR042228">
    <property type="entry name" value="Dynein_linker_3"/>
</dbReference>
<keyword evidence="3" id="KW-0963">Cytoplasm</keyword>
<dbReference type="Proteomes" id="UP001381693">
    <property type="component" value="Unassembled WGS sequence"/>
</dbReference>
<evidence type="ECO:0000256" key="1">
    <source>
        <dbReference type="ARBA" id="ARBA00004430"/>
    </source>
</evidence>
<dbReference type="FunFam" id="1.10.8.710:FF:000002">
    <property type="entry name" value="dynein heavy chain 17, axonemal"/>
    <property type="match status" value="1"/>
</dbReference>
<comment type="subcellular location">
    <subcellularLocation>
        <location evidence="1">Cytoplasm</location>
        <location evidence="1">Cytoskeleton</location>
        <location evidence="1">Cilium axoneme</location>
    </subcellularLocation>
</comment>
<dbReference type="EMBL" id="JAXCGZ010018927">
    <property type="protein sequence ID" value="KAK7067107.1"/>
    <property type="molecule type" value="Genomic_DNA"/>
</dbReference>
<dbReference type="InterPro" id="IPR027417">
    <property type="entry name" value="P-loop_NTPase"/>
</dbReference>
<keyword evidence="5" id="KW-0677">Repeat</keyword>
<dbReference type="PANTHER" id="PTHR45703">
    <property type="entry name" value="DYNEIN HEAVY CHAIN"/>
    <property type="match status" value="1"/>
</dbReference>
<protein>
    <recommendedName>
        <fullName evidence="20">Dynein heavy chain</fullName>
    </recommendedName>
</protein>
<dbReference type="GO" id="GO:0030286">
    <property type="term" value="C:dynein complex"/>
    <property type="evidence" value="ECO:0007669"/>
    <property type="project" value="UniProtKB-KW"/>
</dbReference>
<feature type="domain" description="Dynein heavy chain linker" evidence="16">
    <location>
        <begin position="770"/>
        <end position="1183"/>
    </location>
</feature>
<evidence type="ECO:0000256" key="2">
    <source>
        <dbReference type="ARBA" id="ARBA00008887"/>
    </source>
</evidence>
<dbReference type="Gene3D" id="1.20.58.1120">
    <property type="match status" value="1"/>
</dbReference>
<dbReference type="Gene3D" id="3.20.180.20">
    <property type="entry name" value="Dynein heavy chain, N-terminal domain 2"/>
    <property type="match status" value="1"/>
</dbReference>
<proteinExistence type="inferred from homology"/>
<keyword evidence="6" id="KW-0547">Nucleotide-binding</keyword>
<dbReference type="InterPro" id="IPR013594">
    <property type="entry name" value="Dynein_heavy_tail"/>
</dbReference>
<keyword evidence="9 14" id="KW-0175">Coiled coil</keyword>
<dbReference type="GO" id="GO:0005874">
    <property type="term" value="C:microtubule"/>
    <property type="evidence" value="ECO:0007669"/>
    <property type="project" value="UniProtKB-KW"/>
</dbReference>
<dbReference type="FunFam" id="1.20.58.1120:FF:000001">
    <property type="entry name" value="dynein heavy chain 2, axonemal"/>
    <property type="match status" value="1"/>
</dbReference>
<evidence type="ECO:0000256" key="9">
    <source>
        <dbReference type="ARBA" id="ARBA00023054"/>
    </source>
</evidence>
<evidence type="ECO:0000313" key="18">
    <source>
        <dbReference type="EMBL" id="KAK7067107.1"/>
    </source>
</evidence>
<organism evidence="18 19">
    <name type="scientific">Halocaridina rubra</name>
    <name type="common">Hawaiian red shrimp</name>
    <dbReference type="NCBI Taxonomy" id="373956"/>
    <lineage>
        <taxon>Eukaryota</taxon>
        <taxon>Metazoa</taxon>
        <taxon>Ecdysozoa</taxon>
        <taxon>Arthropoda</taxon>
        <taxon>Crustacea</taxon>
        <taxon>Multicrustacea</taxon>
        <taxon>Malacostraca</taxon>
        <taxon>Eumalacostraca</taxon>
        <taxon>Eucarida</taxon>
        <taxon>Decapoda</taxon>
        <taxon>Pleocyemata</taxon>
        <taxon>Caridea</taxon>
        <taxon>Atyoidea</taxon>
        <taxon>Atyidae</taxon>
        <taxon>Halocaridina</taxon>
    </lineage>
</organism>
<dbReference type="GO" id="GO:0007018">
    <property type="term" value="P:microtubule-based movement"/>
    <property type="evidence" value="ECO:0007669"/>
    <property type="project" value="InterPro"/>
</dbReference>
<dbReference type="Pfam" id="PF12774">
    <property type="entry name" value="AAA_6"/>
    <property type="match status" value="1"/>
</dbReference>
<dbReference type="InterPro" id="IPR013602">
    <property type="entry name" value="Dynein_heavy_linker"/>
</dbReference>
<keyword evidence="10" id="KW-0969">Cilium</keyword>